<protein>
    <submittedName>
        <fullName evidence="2">Uncharacterized protein</fullName>
    </submittedName>
</protein>
<evidence type="ECO:0000313" key="3">
    <source>
        <dbReference type="Proteomes" id="UP001310594"/>
    </source>
</evidence>
<proteinExistence type="predicted"/>
<sequence length="148" mass="15800">MQFTIFLIASILLAASATAMPASSHTNGSTPDAPTTVGPVRITFDICSDAVLELADAMGSKIGYTNSTIVSRDENHIVMEAVPSDAEHDDDTTVENPYAVSPKLKARQLDETPSYNVDLNTLLLTATFELTLWQVDVPEADGEDAGNN</sequence>
<accession>A0AAN7WBZ7</accession>
<evidence type="ECO:0000256" key="1">
    <source>
        <dbReference type="SAM" id="SignalP"/>
    </source>
</evidence>
<name>A0AAN7WBZ7_9PEZI</name>
<comment type="caution">
    <text evidence="2">The sequence shown here is derived from an EMBL/GenBank/DDBJ whole genome shotgun (WGS) entry which is preliminary data.</text>
</comment>
<feature type="signal peptide" evidence="1">
    <location>
        <begin position="1"/>
        <end position="19"/>
    </location>
</feature>
<dbReference type="AlphaFoldDB" id="A0AAN7WBZ7"/>
<keyword evidence="1" id="KW-0732">Signal</keyword>
<dbReference type="EMBL" id="JAVRQU010000005">
    <property type="protein sequence ID" value="KAK5702891.1"/>
    <property type="molecule type" value="Genomic_DNA"/>
</dbReference>
<evidence type="ECO:0000313" key="2">
    <source>
        <dbReference type="EMBL" id="KAK5702891.1"/>
    </source>
</evidence>
<organism evidence="2 3">
    <name type="scientific">Elasticomyces elasticus</name>
    <dbReference type="NCBI Taxonomy" id="574655"/>
    <lineage>
        <taxon>Eukaryota</taxon>
        <taxon>Fungi</taxon>
        <taxon>Dikarya</taxon>
        <taxon>Ascomycota</taxon>
        <taxon>Pezizomycotina</taxon>
        <taxon>Dothideomycetes</taxon>
        <taxon>Dothideomycetidae</taxon>
        <taxon>Mycosphaerellales</taxon>
        <taxon>Teratosphaeriaceae</taxon>
        <taxon>Elasticomyces</taxon>
    </lineage>
</organism>
<feature type="chain" id="PRO_5042964273" evidence="1">
    <location>
        <begin position="20"/>
        <end position="148"/>
    </location>
</feature>
<reference evidence="2" key="1">
    <citation type="submission" date="2023-08" db="EMBL/GenBank/DDBJ databases">
        <title>Black Yeasts Isolated from many extreme environments.</title>
        <authorList>
            <person name="Coleine C."/>
            <person name="Stajich J.E."/>
            <person name="Selbmann L."/>
        </authorList>
    </citation>
    <scope>NUCLEOTIDE SEQUENCE</scope>
    <source>
        <strain evidence="2">CCFEE 5810</strain>
    </source>
</reference>
<dbReference type="Proteomes" id="UP001310594">
    <property type="component" value="Unassembled WGS sequence"/>
</dbReference>
<gene>
    <name evidence="2" type="ORF">LTR97_003837</name>
</gene>